<evidence type="ECO:0000313" key="4">
    <source>
        <dbReference type="EMBL" id="MCL7048312.1"/>
    </source>
</evidence>
<feature type="non-terminal residue" evidence="4">
    <location>
        <position position="65"/>
    </location>
</feature>
<evidence type="ECO:0000256" key="2">
    <source>
        <dbReference type="ARBA" id="ARBA00022801"/>
    </source>
</evidence>
<dbReference type="PANTHER" id="PTHR45666">
    <property type="entry name" value="TYPE IV INOSITOL POLYPHOSPHATE 5-PHOSPHATASE 9"/>
    <property type="match status" value="1"/>
</dbReference>
<comment type="caution">
    <text evidence="4">The sequence shown here is derived from an EMBL/GenBank/DDBJ whole genome shotgun (WGS) entry which is preliminary data.</text>
</comment>
<dbReference type="SUPFAM" id="SSF56219">
    <property type="entry name" value="DNase I-like"/>
    <property type="match status" value="1"/>
</dbReference>
<organism evidence="4 5">
    <name type="scientific">Papaver nudicaule</name>
    <name type="common">Iceland poppy</name>
    <dbReference type="NCBI Taxonomy" id="74823"/>
    <lineage>
        <taxon>Eukaryota</taxon>
        <taxon>Viridiplantae</taxon>
        <taxon>Streptophyta</taxon>
        <taxon>Embryophyta</taxon>
        <taxon>Tracheophyta</taxon>
        <taxon>Spermatophyta</taxon>
        <taxon>Magnoliopsida</taxon>
        <taxon>Ranunculales</taxon>
        <taxon>Papaveraceae</taxon>
        <taxon>Papaveroideae</taxon>
        <taxon>Papaver</taxon>
    </lineage>
</organism>
<keyword evidence="2" id="KW-0378">Hydrolase</keyword>
<dbReference type="PANTHER" id="PTHR45666:SF5">
    <property type="entry name" value="TYPE IV INOSITOL POLYPHOSPHATE 5-PHOSPHATASE 3"/>
    <property type="match status" value="1"/>
</dbReference>
<dbReference type="EMBL" id="JAJJMA010303242">
    <property type="protein sequence ID" value="MCL7048312.1"/>
    <property type="molecule type" value="Genomic_DNA"/>
</dbReference>
<dbReference type="AlphaFoldDB" id="A0AA42B1T8"/>
<evidence type="ECO:0000256" key="1">
    <source>
        <dbReference type="ARBA" id="ARBA00010768"/>
    </source>
</evidence>
<keyword evidence="5" id="KW-1185">Reference proteome</keyword>
<dbReference type="GO" id="GO:0004445">
    <property type="term" value="F:inositol-polyphosphate 5-phosphatase activity"/>
    <property type="evidence" value="ECO:0007669"/>
    <property type="project" value="InterPro"/>
</dbReference>
<dbReference type="GO" id="GO:0046856">
    <property type="term" value="P:phosphatidylinositol dephosphorylation"/>
    <property type="evidence" value="ECO:0007669"/>
    <property type="project" value="InterPro"/>
</dbReference>
<feature type="non-terminal residue" evidence="4">
    <location>
        <position position="1"/>
    </location>
</feature>
<name>A0AA42B1T8_PAPNU</name>
<comment type="similarity">
    <text evidence="1">Belongs to the inositol polyphosphate 5-phosphatase family.</text>
</comment>
<sequence>ISVGTWNVGGKLPTDDIEIKEWLDFDEPADVYVLGLQEIVPLNAGNIFLAEDNLLFVEMEQRKEK</sequence>
<dbReference type="Pfam" id="PF22669">
    <property type="entry name" value="Exo_endo_phos2"/>
    <property type="match status" value="1"/>
</dbReference>
<protein>
    <recommendedName>
        <fullName evidence="3">Inositol polyphosphate-related phosphatase domain-containing protein</fullName>
    </recommendedName>
</protein>
<dbReference type="InterPro" id="IPR045849">
    <property type="entry name" value="IP5P_plant"/>
</dbReference>
<reference evidence="4" key="1">
    <citation type="submission" date="2022-03" db="EMBL/GenBank/DDBJ databases">
        <title>A functionally conserved STORR gene fusion in Papaver species that diverged 16.8 million years ago.</title>
        <authorList>
            <person name="Catania T."/>
        </authorList>
    </citation>
    <scope>NUCLEOTIDE SEQUENCE</scope>
    <source>
        <strain evidence="4">S-191538</strain>
    </source>
</reference>
<dbReference type="InterPro" id="IPR000300">
    <property type="entry name" value="IPPc"/>
</dbReference>
<proteinExistence type="inferred from homology"/>
<gene>
    <name evidence="4" type="ORF">MKW94_028865</name>
</gene>
<feature type="domain" description="Inositol polyphosphate-related phosphatase" evidence="3">
    <location>
        <begin position="4"/>
        <end position="50"/>
    </location>
</feature>
<dbReference type="GO" id="GO:0034485">
    <property type="term" value="F:phosphatidylinositol-3,4,5-trisphosphate 5-phosphatase activity"/>
    <property type="evidence" value="ECO:0007669"/>
    <property type="project" value="TreeGrafter"/>
</dbReference>
<accession>A0AA42B1T8</accession>
<evidence type="ECO:0000259" key="3">
    <source>
        <dbReference type="Pfam" id="PF22669"/>
    </source>
</evidence>
<dbReference type="Gene3D" id="3.60.10.10">
    <property type="entry name" value="Endonuclease/exonuclease/phosphatase"/>
    <property type="match status" value="1"/>
</dbReference>
<dbReference type="Proteomes" id="UP001177140">
    <property type="component" value="Unassembled WGS sequence"/>
</dbReference>
<dbReference type="GO" id="GO:0004439">
    <property type="term" value="F:phosphatidylinositol-4,5-bisphosphate 5-phosphatase activity"/>
    <property type="evidence" value="ECO:0007669"/>
    <property type="project" value="TreeGrafter"/>
</dbReference>
<evidence type="ECO:0000313" key="5">
    <source>
        <dbReference type="Proteomes" id="UP001177140"/>
    </source>
</evidence>
<dbReference type="InterPro" id="IPR036691">
    <property type="entry name" value="Endo/exonu/phosph_ase_sf"/>
</dbReference>